<feature type="compositionally biased region" description="Basic residues" evidence="1">
    <location>
        <begin position="98"/>
        <end position="123"/>
    </location>
</feature>
<organism evidence="3 4">
    <name type="scientific">Prymnesium parvum</name>
    <name type="common">Toxic golden alga</name>
    <dbReference type="NCBI Taxonomy" id="97485"/>
    <lineage>
        <taxon>Eukaryota</taxon>
        <taxon>Haptista</taxon>
        <taxon>Haptophyta</taxon>
        <taxon>Prymnesiophyceae</taxon>
        <taxon>Prymnesiales</taxon>
        <taxon>Prymnesiaceae</taxon>
        <taxon>Prymnesium</taxon>
    </lineage>
</organism>
<dbReference type="AlphaFoldDB" id="A0AB34J3E8"/>
<dbReference type="Proteomes" id="UP001515480">
    <property type="component" value="Unassembled WGS sequence"/>
</dbReference>
<evidence type="ECO:0000256" key="1">
    <source>
        <dbReference type="SAM" id="MobiDB-lite"/>
    </source>
</evidence>
<name>A0AB34J3E8_PRYPA</name>
<dbReference type="Pfam" id="PF08213">
    <property type="entry name" value="COX24_C"/>
    <property type="match status" value="1"/>
</dbReference>
<dbReference type="InterPro" id="IPR013177">
    <property type="entry name" value="Ribosomal_mS38_C"/>
</dbReference>
<protein>
    <recommendedName>
        <fullName evidence="2">Ribosomal protein mS38 C-terminal domain-containing protein</fullName>
    </recommendedName>
</protein>
<feature type="domain" description="Ribosomal protein mS38 C-terminal" evidence="2">
    <location>
        <begin position="92"/>
        <end position="123"/>
    </location>
</feature>
<sequence>MLAARRIRMCPSIVRLRALHLPHLPPAWPAAPGASLVQRAPRWVQSDQPQPWFATDPEETRIQSHRYSLAPAGDASTWLACDVPEALNEPMQLDSTLKKRRKKMRKHRLKKRRKRDRMKRQGS</sequence>
<gene>
    <name evidence="3" type="ORF">AB1Y20_005181</name>
</gene>
<proteinExistence type="predicted"/>
<evidence type="ECO:0000313" key="4">
    <source>
        <dbReference type="Proteomes" id="UP001515480"/>
    </source>
</evidence>
<dbReference type="SMART" id="SM01155">
    <property type="entry name" value="DUF1713"/>
    <property type="match status" value="1"/>
</dbReference>
<comment type="caution">
    <text evidence="3">The sequence shown here is derived from an EMBL/GenBank/DDBJ whole genome shotgun (WGS) entry which is preliminary data.</text>
</comment>
<accession>A0AB34J3E8</accession>
<keyword evidence="4" id="KW-1185">Reference proteome</keyword>
<reference evidence="3 4" key="1">
    <citation type="journal article" date="2024" name="Science">
        <title>Giant polyketide synthase enzymes in the biosynthesis of giant marine polyether toxins.</title>
        <authorList>
            <person name="Fallon T.R."/>
            <person name="Shende V.V."/>
            <person name="Wierzbicki I.H."/>
            <person name="Pendleton A.L."/>
            <person name="Watervoot N.F."/>
            <person name="Auber R.P."/>
            <person name="Gonzalez D.J."/>
            <person name="Wisecaver J.H."/>
            <person name="Moore B.S."/>
        </authorList>
    </citation>
    <scope>NUCLEOTIDE SEQUENCE [LARGE SCALE GENOMIC DNA]</scope>
    <source>
        <strain evidence="3 4">12B1</strain>
    </source>
</reference>
<dbReference type="EMBL" id="JBGBPQ010000013">
    <property type="protein sequence ID" value="KAL1511899.1"/>
    <property type="molecule type" value="Genomic_DNA"/>
</dbReference>
<evidence type="ECO:0000259" key="2">
    <source>
        <dbReference type="SMART" id="SM01155"/>
    </source>
</evidence>
<evidence type="ECO:0000313" key="3">
    <source>
        <dbReference type="EMBL" id="KAL1511899.1"/>
    </source>
</evidence>
<feature type="region of interest" description="Disordered" evidence="1">
    <location>
        <begin position="91"/>
        <end position="123"/>
    </location>
</feature>